<dbReference type="PANTHER" id="PTHR23030:SF39">
    <property type="entry name" value="PROGRAMMED CELL DEATH 6-INTERACTING PROTEIN"/>
    <property type="match status" value="1"/>
</dbReference>
<feature type="compositionally biased region" description="Pro residues" evidence="1">
    <location>
        <begin position="743"/>
        <end position="752"/>
    </location>
</feature>
<organism evidence="3">
    <name type="scientific">Hirondellea gigas</name>
    <dbReference type="NCBI Taxonomy" id="1518452"/>
    <lineage>
        <taxon>Eukaryota</taxon>
        <taxon>Metazoa</taxon>
        <taxon>Ecdysozoa</taxon>
        <taxon>Arthropoda</taxon>
        <taxon>Crustacea</taxon>
        <taxon>Multicrustacea</taxon>
        <taxon>Malacostraca</taxon>
        <taxon>Eumalacostraca</taxon>
        <taxon>Peracarida</taxon>
        <taxon>Amphipoda</taxon>
        <taxon>Amphilochidea</taxon>
        <taxon>Lysianassida</taxon>
        <taxon>Lysianassidira</taxon>
        <taxon>Lysianassoidea</taxon>
        <taxon>Lysianassidae</taxon>
        <taxon>Hirondellea</taxon>
    </lineage>
</organism>
<feature type="region of interest" description="Disordered" evidence="1">
    <location>
        <begin position="716"/>
        <end position="871"/>
    </location>
</feature>
<dbReference type="Gene3D" id="1.25.40.280">
    <property type="entry name" value="alix/aip1 like domains"/>
    <property type="match status" value="1"/>
</dbReference>
<dbReference type="SMART" id="SM01041">
    <property type="entry name" value="BRO1"/>
    <property type="match status" value="1"/>
</dbReference>
<evidence type="ECO:0000313" key="3">
    <source>
        <dbReference type="EMBL" id="LAB65991.1"/>
    </source>
</evidence>
<dbReference type="PANTHER" id="PTHR23030">
    <property type="entry name" value="PCD6 INTERACTING PROTEIN-RELATED"/>
    <property type="match status" value="1"/>
</dbReference>
<protein>
    <submittedName>
        <fullName evidence="3">Programmed cell death 6-interacting protein-like</fullName>
    </submittedName>
</protein>
<dbReference type="GO" id="GO:0000281">
    <property type="term" value="P:mitotic cytokinesis"/>
    <property type="evidence" value="ECO:0007669"/>
    <property type="project" value="TreeGrafter"/>
</dbReference>
<reference evidence="3" key="1">
    <citation type="journal article" date="2018" name="Biosci. Biotechnol. Biochem.">
        <title>Polysaccharide hydrolase of the hadal zone amphipods Hirondellea gigas.</title>
        <authorList>
            <person name="Kobayashi H."/>
            <person name="Nagahama T."/>
            <person name="Arai W."/>
            <person name="Sasagawa Y."/>
            <person name="Umeda M."/>
            <person name="Hayashi T."/>
            <person name="Nikaido I."/>
            <person name="Watanabe H."/>
            <person name="Oguri K."/>
            <person name="Kitazato H."/>
            <person name="Fujioka K."/>
            <person name="Kido Y."/>
            <person name="Takami H."/>
        </authorList>
    </citation>
    <scope>NUCLEOTIDE SEQUENCE</scope>
    <source>
        <tissue evidence="3">Whole body</tissue>
    </source>
</reference>
<feature type="compositionally biased region" description="Low complexity" evidence="1">
    <location>
        <begin position="811"/>
        <end position="859"/>
    </location>
</feature>
<dbReference type="GO" id="GO:0005768">
    <property type="term" value="C:endosome"/>
    <property type="evidence" value="ECO:0007669"/>
    <property type="project" value="TreeGrafter"/>
</dbReference>
<dbReference type="PROSITE" id="PS51180">
    <property type="entry name" value="BRO1"/>
    <property type="match status" value="1"/>
</dbReference>
<dbReference type="Gene3D" id="1.20.140.50">
    <property type="entry name" value="alix/aip1 like domains"/>
    <property type="match status" value="1"/>
</dbReference>
<feature type="compositionally biased region" description="Low complexity" evidence="1">
    <location>
        <begin position="721"/>
        <end position="736"/>
    </location>
</feature>
<evidence type="ECO:0000259" key="2">
    <source>
        <dbReference type="PROSITE" id="PS51180"/>
    </source>
</evidence>
<feature type="domain" description="BRO1" evidence="2">
    <location>
        <begin position="6"/>
        <end position="394"/>
    </location>
</feature>
<evidence type="ECO:0000256" key="1">
    <source>
        <dbReference type="SAM" id="MobiDB-lite"/>
    </source>
</evidence>
<dbReference type="InterPro" id="IPR004328">
    <property type="entry name" value="BRO1_dom"/>
</dbReference>
<feature type="compositionally biased region" description="Low complexity" evidence="1">
    <location>
        <begin position="765"/>
        <end position="781"/>
    </location>
</feature>
<dbReference type="EMBL" id="IACF01000188">
    <property type="protein sequence ID" value="LAB65991.1"/>
    <property type="molecule type" value="mRNA"/>
</dbReference>
<dbReference type="InterPro" id="IPR025304">
    <property type="entry name" value="ALIX_V_dom"/>
</dbReference>
<proteinExistence type="evidence at transcript level"/>
<feature type="compositionally biased region" description="Pro residues" evidence="1">
    <location>
        <begin position="860"/>
        <end position="871"/>
    </location>
</feature>
<dbReference type="Pfam" id="PF13949">
    <property type="entry name" value="ALIX_LYPXL_bnd"/>
    <property type="match status" value="1"/>
</dbReference>
<dbReference type="InterPro" id="IPR038499">
    <property type="entry name" value="BRO1_sf"/>
</dbReference>
<dbReference type="Pfam" id="PF03097">
    <property type="entry name" value="BRO1"/>
    <property type="match status" value="1"/>
</dbReference>
<accession>A0A2P2HW37</accession>
<dbReference type="FunFam" id="1.25.40.280:FF:000001">
    <property type="entry name" value="programmed cell death 6-interacting protein-like isoform X1"/>
    <property type="match status" value="1"/>
</dbReference>
<dbReference type="CDD" id="cd09240">
    <property type="entry name" value="BRO1_Alix"/>
    <property type="match status" value="1"/>
</dbReference>
<sequence>MSFKPDIVGIPLKRGSDVDVLKPLKNLITSRYQAAEQESYIASINEFSKLRGNAVCRTLDYHESSLELLCRYYDQLVALESKIPSTEIQIPFKWKDAFEKGSIFGSRSSKTVSSMSYERACVMFNIAALQSQIAAVQSPDSDEGLKLAAKLLQQASGELTALKGWVLSAVGSDPTADMQPDTLTALAAFMLAQAQEMFVSKAIQDRMKPGVVAKLCMQCEELYGDANKHMARETLKPLWDRDWHSRVPAKQLAFSGLAQFYQSRVCNEQKSVGEEISRLRQALELFKSAETRSGNTGQVVDQINRAQNLLTEAIKDNDFIYHERVPDVKNLNPIGKAAIAKPLPVPERFTAGFSDVFESLVPVQVQQALSQCDTRRQDLVNREVGKLKESTQLLNSVLASLNLPAALEDTEQGEQLPPSLRDKSLAVVDKGGLQALERIIKELPELLQRNTELLDECDRQLKEESDSDKQLRDQFVGKWNRTPSATLTATFLANATKYRKVIEIAVQADSTVQTKLDNNKRGMEMLSGGPEFLSQSLPSVSSVTTGSGNSTPAVARLRKLLEEVDAIKTEREVIESELKSATVDMRESFLAALAADGAINEPALSTETLGQIFKDLQRQVTDSCTRQEQLIVNIQDGHEQLMVKNGAAGGERERLLKLVATSYDVFMELTENLKEGTKFYNDLTQLLVTFQGKISDYCFARRTEKEELMKDLTSGLAAHNTGPAPQAPAHHTPTPGDTSNTRVPPPRPPPPITAAAAPTAPAPTAPTTAAPTPNPYQGAPYPIQPQPGYAPPAGQLPYPVAAPHSMPAPPGGYAYPPQQQYPVYTPMPQGYNPYYAQQQPPYPQQQQQAAYPQQTMPGYAPYPQPQWPPKP</sequence>
<dbReference type="AlphaFoldDB" id="A0A2P2HW37"/>
<dbReference type="Gene3D" id="1.20.120.560">
    <property type="entry name" value="alix/aip1 in complex with the ypdl late domain"/>
    <property type="match status" value="1"/>
</dbReference>
<name>A0A2P2HW37_9CRUS</name>